<dbReference type="STRING" id="1245528.M3HQJ2"/>
<dbReference type="AlphaFoldDB" id="M3HQJ2"/>
<protein>
    <recommendedName>
        <fullName evidence="2">TLDc domain-containing protein</fullName>
    </recommendedName>
</protein>
<dbReference type="Pfam" id="PF07534">
    <property type="entry name" value="TLD"/>
    <property type="match status" value="1"/>
</dbReference>
<dbReference type="SMART" id="SM00584">
    <property type="entry name" value="TLDc"/>
    <property type="match status" value="1"/>
</dbReference>
<dbReference type="OMA" id="KWEFEAR"/>
<feature type="domain" description="TLDc" evidence="2">
    <location>
        <begin position="356"/>
        <end position="592"/>
    </location>
</feature>
<reference evidence="3 4" key="1">
    <citation type="submission" date="2013-02" db="EMBL/GenBank/DDBJ databases">
        <title>Genome sequence of Candida maltosa Xu316, a potential industrial strain for xylitol and ethanol production.</title>
        <authorList>
            <person name="Yu J."/>
            <person name="Wang Q."/>
            <person name="Geng X."/>
            <person name="Bao W."/>
            <person name="He P."/>
            <person name="Cai J."/>
        </authorList>
    </citation>
    <scope>NUCLEOTIDE SEQUENCE [LARGE SCALE GENOMIC DNA]</scope>
    <source>
        <strain evidence="4">Xu316</strain>
    </source>
</reference>
<name>M3HQJ2_CANMX</name>
<dbReference type="OrthoDB" id="289228at2759"/>
<dbReference type="HOGENOM" id="CLU_011918_1_0_1"/>
<comment type="caution">
    <text evidence="3">The sequence shown here is derived from an EMBL/GenBank/DDBJ whole genome shotgun (WGS) entry which is preliminary data.</text>
</comment>
<dbReference type="InterPro" id="IPR006571">
    <property type="entry name" value="TLDc_dom"/>
</dbReference>
<dbReference type="PROSITE" id="PS51886">
    <property type="entry name" value="TLDC"/>
    <property type="match status" value="1"/>
</dbReference>
<dbReference type="EMBL" id="AOGT01000501">
    <property type="protein sequence ID" value="EMG49757.1"/>
    <property type="molecule type" value="Genomic_DNA"/>
</dbReference>
<dbReference type="eggNOG" id="ENOG502QV3R">
    <property type="taxonomic scope" value="Eukaryota"/>
</dbReference>
<evidence type="ECO:0000313" key="4">
    <source>
        <dbReference type="Proteomes" id="UP000011777"/>
    </source>
</evidence>
<evidence type="ECO:0000259" key="2">
    <source>
        <dbReference type="PROSITE" id="PS51886"/>
    </source>
</evidence>
<evidence type="ECO:0000256" key="1">
    <source>
        <dbReference type="SAM" id="MobiDB-lite"/>
    </source>
</evidence>
<sequence>MGQSTSTIEPAKTEITGEFTKQQLEQLFYVRCVSLLKPIELAFLKRDFHQDQNKEERTGVSGSTDIGHEESATSENYTLSSKELGQLLKLTTTESDDNDHLSESIDVLYSTMKNIGVFPFINDKPTNEDLRIEELIVSLIFFSGRYKKIFNRDYDFLKLWFIGLSLTPGEENTNEKGDIKEQDHKYKVNLIIPVQETDKPEIVAKKIIWSDIDVVKSFNGVDVNSLKVNAKKLLSMITLFLINNSINLQNPESMLTIFTKEVERWKEFEVYSLYILKYANILLDVNNLQMEEISYEAFTNCFGKLLPNFIQVNLSRLISNTVLTSVAKTAPQAKPSPSDGTITRKKVSFPKFEESKIVTSPFISYVSAILYAINSPITITTSNIVKLYAGSESGFSIRSLETKIFKWQAPTLLIVSGKRVKTKTIQTNRRYQKFDEMYPRHFLASESYLKDWQHENDRITYAVLINQPWKNSNKNNFGDEKSVILSIQPRADYFKSVHNDVLKGQSIYFNNLGMGLGFGNNQPLNKNETKKYYPGDVSLTIEANLEFAIFRHLVNSSSNNDKFFQKSEQETVANEDYEDRFTITGLEVWGIGSTKELEEQRKQWEWEEQQAESRQSVNMRSLGEERAFLEMVGLVGNHGGAGGSV</sequence>
<gene>
    <name evidence="3" type="ORF">G210_5395</name>
</gene>
<organism evidence="3 4">
    <name type="scientific">Candida maltosa (strain Xu316)</name>
    <name type="common">Yeast</name>
    <dbReference type="NCBI Taxonomy" id="1245528"/>
    <lineage>
        <taxon>Eukaryota</taxon>
        <taxon>Fungi</taxon>
        <taxon>Dikarya</taxon>
        <taxon>Ascomycota</taxon>
        <taxon>Saccharomycotina</taxon>
        <taxon>Pichiomycetes</taxon>
        <taxon>Debaryomycetaceae</taxon>
        <taxon>Candida/Lodderomyces clade</taxon>
        <taxon>Candida</taxon>
    </lineage>
</organism>
<accession>M3HQJ2</accession>
<evidence type="ECO:0000313" key="3">
    <source>
        <dbReference type="EMBL" id="EMG49757.1"/>
    </source>
</evidence>
<dbReference type="Proteomes" id="UP000011777">
    <property type="component" value="Unassembled WGS sequence"/>
</dbReference>
<proteinExistence type="predicted"/>
<keyword evidence="4" id="KW-1185">Reference proteome</keyword>
<feature type="region of interest" description="Disordered" evidence="1">
    <location>
        <begin position="54"/>
        <end position="76"/>
    </location>
</feature>